<evidence type="ECO:0000256" key="2">
    <source>
        <dbReference type="ARBA" id="ARBA00022692"/>
    </source>
</evidence>
<dbReference type="AlphaFoldDB" id="M7SNI7"/>
<keyword evidence="2 5" id="KW-0812">Transmembrane</keyword>
<organism evidence="6 7">
    <name type="scientific">Eutypa lata (strain UCR-EL1)</name>
    <name type="common">Grapevine dieback disease fungus</name>
    <name type="synonym">Eutypa armeniacae</name>
    <dbReference type="NCBI Taxonomy" id="1287681"/>
    <lineage>
        <taxon>Eukaryota</taxon>
        <taxon>Fungi</taxon>
        <taxon>Dikarya</taxon>
        <taxon>Ascomycota</taxon>
        <taxon>Pezizomycotina</taxon>
        <taxon>Sordariomycetes</taxon>
        <taxon>Xylariomycetidae</taxon>
        <taxon>Xylariales</taxon>
        <taxon>Diatrypaceae</taxon>
        <taxon>Eutypa</taxon>
    </lineage>
</organism>
<evidence type="ECO:0000256" key="4">
    <source>
        <dbReference type="ARBA" id="ARBA00023136"/>
    </source>
</evidence>
<dbReference type="PANTHER" id="PTHR31465:SF34">
    <property type="entry name" value="DOMAIN PROTEIN, PUTATIVE (AFU_ORTHOLOGUE AFUA_3G00480)-RELATED"/>
    <property type="match status" value="1"/>
</dbReference>
<dbReference type="InterPro" id="IPR007568">
    <property type="entry name" value="RTA1"/>
</dbReference>
<accession>M7SNI7</accession>
<comment type="subcellular location">
    <subcellularLocation>
        <location evidence="1">Membrane</location>
        <topology evidence="1">Multi-pass membrane protein</topology>
    </subcellularLocation>
</comment>
<keyword evidence="4 5" id="KW-0472">Membrane</keyword>
<gene>
    <name evidence="6" type="ORF">UCREL1_7014</name>
</gene>
<evidence type="ECO:0000313" key="7">
    <source>
        <dbReference type="Proteomes" id="UP000012174"/>
    </source>
</evidence>
<evidence type="ECO:0000313" key="6">
    <source>
        <dbReference type="EMBL" id="EMR66003.1"/>
    </source>
</evidence>
<sequence>MGDGTPVEGSLYVYAPNKVAPIIFTIAFAASAAGHLWQCYRYKCWKLMGLHPLCAVSFTVGPMLELANYHILGRIFYYVPYFAPLDPGKVMATFGTLSALIETLNSLGVSLRSNPSASPTSQATGSHFTTAALVLQIVVIATFVVLAVLFHRRCSQANMRVKAVSSPLITLYISTVLIFVRCVYRMVEETGNTTVDLDNPEALAALSPALRYEWFFYVFEATLMLINSVLWNVRNPRRYMPGNYRVYLSRDGTTEIEGEDMSDTRPLLVRVFDPFGLIVRKKKTSSPYWELDNCSDVHHQG</sequence>
<dbReference type="eggNOG" id="ENOG502RNSS">
    <property type="taxonomic scope" value="Eukaryota"/>
</dbReference>
<dbReference type="KEGG" id="ela:UCREL1_7014"/>
<keyword evidence="7" id="KW-1185">Reference proteome</keyword>
<feature type="transmembrane region" description="Helical" evidence="5">
    <location>
        <begin position="49"/>
        <end position="72"/>
    </location>
</feature>
<dbReference type="OMA" id="QVFIYVC"/>
<feature type="transmembrane region" description="Helical" evidence="5">
    <location>
        <begin position="214"/>
        <end position="233"/>
    </location>
</feature>
<dbReference type="GO" id="GO:0016020">
    <property type="term" value="C:membrane"/>
    <property type="evidence" value="ECO:0007669"/>
    <property type="project" value="UniProtKB-SubCell"/>
</dbReference>
<proteinExistence type="predicted"/>
<dbReference type="HOGENOM" id="CLU_033465_0_1_1"/>
<feature type="transmembrane region" description="Helical" evidence="5">
    <location>
        <begin position="20"/>
        <end position="37"/>
    </location>
</feature>
<protein>
    <submittedName>
        <fullName evidence="6">Putative rta1 domain-containing protein</fullName>
    </submittedName>
</protein>
<reference evidence="7" key="1">
    <citation type="journal article" date="2013" name="Genome Announc.">
        <title>Draft genome sequence of the grapevine dieback fungus Eutypa lata UCR-EL1.</title>
        <authorList>
            <person name="Blanco-Ulate B."/>
            <person name="Rolshausen P.E."/>
            <person name="Cantu D."/>
        </authorList>
    </citation>
    <scope>NUCLEOTIDE SEQUENCE [LARGE SCALE GENOMIC DNA]</scope>
    <source>
        <strain evidence="7">UCR-EL1</strain>
    </source>
</reference>
<evidence type="ECO:0000256" key="3">
    <source>
        <dbReference type="ARBA" id="ARBA00022989"/>
    </source>
</evidence>
<dbReference type="Pfam" id="PF04479">
    <property type="entry name" value="RTA1"/>
    <property type="match status" value="1"/>
</dbReference>
<feature type="transmembrane region" description="Helical" evidence="5">
    <location>
        <begin position="163"/>
        <end position="187"/>
    </location>
</feature>
<dbReference type="PANTHER" id="PTHR31465">
    <property type="entry name" value="PROTEIN RTA1-RELATED"/>
    <property type="match status" value="1"/>
</dbReference>
<evidence type="ECO:0000256" key="5">
    <source>
        <dbReference type="SAM" id="Phobius"/>
    </source>
</evidence>
<name>M7SNI7_EUTLA</name>
<dbReference type="Proteomes" id="UP000012174">
    <property type="component" value="Unassembled WGS sequence"/>
</dbReference>
<keyword evidence="3 5" id="KW-1133">Transmembrane helix</keyword>
<evidence type="ECO:0000256" key="1">
    <source>
        <dbReference type="ARBA" id="ARBA00004141"/>
    </source>
</evidence>
<dbReference type="OrthoDB" id="3358017at2759"/>
<dbReference type="EMBL" id="KB706733">
    <property type="protein sequence ID" value="EMR66003.1"/>
    <property type="molecule type" value="Genomic_DNA"/>
</dbReference>
<feature type="transmembrane region" description="Helical" evidence="5">
    <location>
        <begin position="128"/>
        <end position="151"/>
    </location>
</feature>